<feature type="compositionally biased region" description="Acidic residues" evidence="1">
    <location>
        <begin position="145"/>
        <end position="156"/>
    </location>
</feature>
<evidence type="ECO:0000256" key="1">
    <source>
        <dbReference type="SAM" id="MobiDB-lite"/>
    </source>
</evidence>
<dbReference type="InterPro" id="IPR015943">
    <property type="entry name" value="WD40/YVTN_repeat-like_dom_sf"/>
</dbReference>
<evidence type="ECO:0000259" key="2">
    <source>
        <dbReference type="Pfam" id="PF10433"/>
    </source>
</evidence>
<dbReference type="InterPro" id="IPR018846">
    <property type="entry name" value="Beta-prop_RSE1/DDB1/CPSF1_1st"/>
</dbReference>
<dbReference type="EMBL" id="ML994612">
    <property type="protein sequence ID" value="KAF2194286.1"/>
    <property type="molecule type" value="Genomic_DNA"/>
</dbReference>
<protein>
    <recommendedName>
        <fullName evidence="2">RSE1/DDB1/CPSF1 first beta-propeller domain-containing protein</fullName>
    </recommendedName>
</protein>
<name>A0A6A6EWJ8_9PEZI</name>
<reference evidence="3" key="1">
    <citation type="journal article" date="2020" name="Stud. Mycol.">
        <title>101 Dothideomycetes genomes: a test case for predicting lifestyles and emergence of pathogens.</title>
        <authorList>
            <person name="Haridas S."/>
            <person name="Albert R."/>
            <person name="Binder M."/>
            <person name="Bloem J."/>
            <person name="Labutti K."/>
            <person name="Salamov A."/>
            <person name="Andreopoulos B."/>
            <person name="Baker S."/>
            <person name="Barry K."/>
            <person name="Bills G."/>
            <person name="Bluhm B."/>
            <person name="Cannon C."/>
            <person name="Castanera R."/>
            <person name="Culley D."/>
            <person name="Daum C."/>
            <person name="Ezra D."/>
            <person name="Gonzalez J."/>
            <person name="Henrissat B."/>
            <person name="Kuo A."/>
            <person name="Liang C."/>
            <person name="Lipzen A."/>
            <person name="Lutzoni F."/>
            <person name="Magnuson J."/>
            <person name="Mondo S."/>
            <person name="Nolan M."/>
            <person name="Ohm R."/>
            <person name="Pangilinan J."/>
            <person name="Park H.-J."/>
            <person name="Ramirez L."/>
            <person name="Alfaro M."/>
            <person name="Sun H."/>
            <person name="Tritt A."/>
            <person name="Yoshinaga Y."/>
            <person name="Zwiers L.-H."/>
            <person name="Turgeon B."/>
            <person name="Goodwin S."/>
            <person name="Spatafora J."/>
            <person name="Crous P."/>
            <person name="Grigoriev I."/>
        </authorList>
    </citation>
    <scope>NUCLEOTIDE SEQUENCE</scope>
    <source>
        <strain evidence="3">CBS 207.26</strain>
    </source>
</reference>
<evidence type="ECO:0000313" key="4">
    <source>
        <dbReference type="Proteomes" id="UP000800200"/>
    </source>
</evidence>
<feature type="compositionally biased region" description="Polar residues" evidence="1">
    <location>
        <begin position="1176"/>
        <end position="1186"/>
    </location>
</feature>
<dbReference type="Proteomes" id="UP000800200">
    <property type="component" value="Unassembled WGS sequence"/>
</dbReference>
<dbReference type="PANTHER" id="PTHR10644">
    <property type="entry name" value="DNA REPAIR/RNA PROCESSING CPSF FAMILY"/>
    <property type="match status" value="1"/>
</dbReference>
<feature type="region of interest" description="Disordered" evidence="1">
    <location>
        <begin position="1335"/>
        <end position="1388"/>
    </location>
</feature>
<feature type="region of interest" description="Disordered" evidence="1">
    <location>
        <begin position="136"/>
        <end position="156"/>
    </location>
</feature>
<feature type="compositionally biased region" description="Low complexity" evidence="1">
    <location>
        <begin position="1187"/>
        <end position="1204"/>
    </location>
</feature>
<feature type="domain" description="RSE1/DDB1/CPSF1 first beta-propeller" evidence="2">
    <location>
        <begin position="79"/>
        <end position="495"/>
    </location>
</feature>
<dbReference type="OrthoDB" id="20774at2759"/>
<dbReference type="Pfam" id="PF10433">
    <property type="entry name" value="Beta-prop_RSE1_1st"/>
    <property type="match status" value="1"/>
</dbReference>
<evidence type="ECO:0000313" key="3">
    <source>
        <dbReference type="EMBL" id="KAF2194286.1"/>
    </source>
</evidence>
<feature type="region of interest" description="Disordered" evidence="1">
    <location>
        <begin position="1176"/>
        <end position="1204"/>
    </location>
</feature>
<dbReference type="InterPro" id="IPR050358">
    <property type="entry name" value="RSE1/DDB1/CFT1"/>
</dbReference>
<organism evidence="3 4">
    <name type="scientific">Zopfia rhizophila CBS 207.26</name>
    <dbReference type="NCBI Taxonomy" id="1314779"/>
    <lineage>
        <taxon>Eukaryota</taxon>
        <taxon>Fungi</taxon>
        <taxon>Dikarya</taxon>
        <taxon>Ascomycota</taxon>
        <taxon>Pezizomycotina</taxon>
        <taxon>Dothideomycetes</taxon>
        <taxon>Dothideomycetes incertae sedis</taxon>
        <taxon>Zopfiaceae</taxon>
        <taxon>Zopfia</taxon>
    </lineage>
</organism>
<dbReference type="Gene3D" id="2.130.10.10">
    <property type="entry name" value="YVTN repeat-like/Quinoprotein amine dehydrogenase"/>
    <property type="match status" value="1"/>
</dbReference>
<keyword evidence="4" id="KW-1185">Reference proteome</keyword>
<accession>A0A6A6EWJ8</accession>
<feature type="compositionally biased region" description="Basic and acidic residues" evidence="1">
    <location>
        <begin position="1366"/>
        <end position="1388"/>
    </location>
</feature>
<gene>
    <name evidence="3" type="ORF">K469DRAFT_548270</name>
</gene>
<proteinExistence type="predicted"/>
<sequence>MENEIQGQVLVNGEWVSRPADIYRIMARARQESDAEMREPQPRPHNEVPRLAILSRTLLASPIVKYILTADVRCKKRNDIRCKRRNDCVFVGEDAVQIKEVRSFGRLRQVATKSDFKGRIMAARIFGEPRRVEVHPNYGNPDMEYPSDSEDELEEDVPEGLPPQVVVLTLDTRLLMFLWGESNHTTTAMHLRQRTVRLPAETSRFDRLGAHLAIEPRCRAIAIAADEGRFILYKTKTMAKWREDIQAGHDTTPIVDERLIPIQGRIMHMEFLSPGPEQVDGHHVILLFVLAHYGRTKITCYDWDARHDLSTATARAERVSVDFEDRNPSLVIPLNRSPDFLLVTDRLVSKYKNILSGTPRRYPIPIHEEVLQPLRPGECRGWPHWIQWERVPRTPDFSKEAFYIAREDGMVIYAQLDAANDVATSHAGHWPCTIDKAFASLNIQHASKRGLMNPDVLIAAGTTTDGQLARVGAWMQGYRSNTTRYVNHTFEFVQSIANWAPVADLVVSQLPGVQTGYERERDAVFVTGVRASHGAVSELRWGLNAIVHGIFKDDFMAGVTGVWSLHHKSDRLKSEIYASAVLVVSRPPESYVFCLRFTRTKEGSWEVFQDNNEELQNILQDVVLREYETLSACSMKHGFSVQVTRSAIRLLHQLEDSPYLAHIDSLAFSSSRSVLAATTKPEIPFVAVAFREGTQTTLQILELVPVGERKAAFGKIFDVPLVSDPTCLELLEIGGVPHVFVAITDSSVLFLKISTSGLLPVLEDKLDGHLIRGMPSVCESVVSLTGSQGQQVIVYGMRNGDILSLAIDLKVNSKHVIRMGTTAVQVTKSTTDLSTAFVTCGSDLCRVQLSKSGSSFLDIDSIWFTDPHNPGYQQSPVAALEQLWSTHLHGFIIAISGTKLLLSQLDYEIKRSRKPTMPSLIPEPSKTIPRRIETHITPLKFIFSNPLRRMVIATTETREERAPPAGYRSVRASIQLIKLDDDETETEIKIEEGEDPPKKASLVSEFPLKHYERVYSLLDWVLNDERGRIYHFLIVGTGIQESLAKETGRRLFLQVGDSGGQAQLKLKKEYVYSQPVRSMAFLSPNQLVSIIGNSLQFDEYRLDMARWEKRCEKKLPSPGVYVTTSAPFVYVSTALDSHICYEVMEGSSNPGIIFFEQVFTDGRSRTSTHHLVLSLPSNKPQQSQQLPSTFSAPSSSSSPSSHPTTLVLLADKSCSLTGLFQMPTRTYKSAAPTIFEAHLPRSITRLQRGNIRPPWRRPVHDIPHYPAANATASCTSLHSASSSGSTIAGVLADDILGSCSDGTVFTFSILSESAFKLLKFIENLIREKRKTDPEFQPCIISHRGRKDGKRPASSHPDEAEDDEDPKDNGHIKARDVDPASRDKGHARARGWHVDGDAITQFLDRDSSLKDLVYEGTDEEVGRLFSSLATGVFMGADSTMTGTDEDTATKMNLVAMVDEWITAVLMPVL</sequence>